<proteinExistence type="predicted"/>
<feature type="coiled-coil region" evidence="1">
    <location>
        <begin position="430"/>
        <end position="462"/>
    </location>
</feature>
<evidence type="ECO:0000313" key="3">
    <source>
        <dbReference type="Proteomes" id="UP001219567"/>
    </source>
</evidence>
<name>A0AAJ5YTP6_9BASI</name>
<gene>
    <name evidence="2" type="ORF">MYAM1_001789</name>
</gene>
<reference evidence="2 3" key="1">
    <citation type="submission" date="2023-03" db="EMBL/GenBank/DDBJ databases">
        <title>Mating type loci evolution in Malassezia.</title>
        <authorList>
            <person name="Coelho M.A."/>
        </authorList>
    </citation>
    <scope>NUCLEOTIDE SEQUENCE [LARGE SCALE GENOMIC DNA]</scope>
    <source>
        <strain evidence="2 3">CBS 9725</strain>
    </source>
</reference>
<keyword evidence="1" id="KW-0175">Coiled coil</keyword>
<sequence length="480" mass="54300">MTTKLGADQVSNVDERRSRYRAFLDNDDLNHEQKEELAKDLIQDLTETEVGLEDRCLVVNAIYRISRDCGADSVIMQGKLLKKLHELAVDRPFTEDKIVPEWSLRASHNMLVHNKELVNELDEDELYKLIRFLEQDEVYEDFRCSEEPRKAILSAIKVMNVALSRPWYSATVSLKEQQRVMQFIETLIEKLLPSEGVANDSWEMTNELAMAFCSALQALETMENGPASIYTYALRAILAAKVDTRSMNHPLFRFACSLLTCCEPPQLGSFGKIHACTKKISSLLIESLKELVDQKTGELKSESATTVSEFETTQAPIWILLGLLAERSESLRECIDSKNARLLLNRFGFELSAGVLFAIGEEMKSERQRQEQAYEMQFGEPPDEFSKPNLSGLDEEMTAEQFFEVLTALGGNGIVDVGNPISRAHDEGVLEQVEDQIQKLDLKAAEEEDEEMQKAVDEWAESKLRRAVPEADASKSSNEK</sequence>
<accession>A0AAJ5YTP6</accession>
<evidence type="ECO:0000313" key="2">
    <source>
        <dbReference type="EMBL" id="WFC99053.1"/>
    </source>
</evidence>
<organism evidence="2 3">
    <name type="scientific">Malassezia yamatoensis</name>
    <dbReference type="NCBI Taxonomy" id="253288"/>
    <lineage>
        <taxon>Eukaryota</taxon>
        <taxon>Fungi</taxon>
        <taxon>Dikarya</taxon>
        <taxon>Basidiomycota</taxon>
        <taxon>Ustilaginomycotina</taxon>
        <taxon>Malasseziomycetes</taxon>
        <taxon>Malasseziales</taxon>
        <taxon>Malasseziaceae</taxon>
        <taxon>Malassezia</taxon>
    </lineage>
</organism>
<dbReference type="EMBL" id="CP119944">
    <property type="protein sequence ID" value="WFC99053.1"/>
    <property type="molecule type" value="Genomic_DNA"/>
</dbReference>
<keyword evidence="3" id="KW-1185">Reference proteome</keyword>
<protein>
    <submittedName>
        <fullName evidence="2">Uncharacterized protein</fullName>
    </submittedName>
</protein>
<evidence type="ECO:0000256" key="1">
    <source>
        <dbReference type="SAM" id="Coils"/>
    </source>
</evidence>
<dbReference type="Proteomes" id="UP001219567">
    <property type="component" value="Chromosome 2"/>
</dbReference>
<dbReference type="AlphaFoldDB" id="A0AAJ5YTP6"/>